<dbReference type="GO" id="GO:0008982">
    <property type="term" value="F:protein-N(PI)-phosphohistidine-sugar phosphotransferase activity"/>
    <property type="evidence" value="ECO:0007669"/>
    <property type="project" value="InterPro"/>
</dbReference>
<keyword evidence="5" id="KW-0598">Phosphotransferase system</keyword>
<dbReference type="EMBL" id="LT629770">
    <property type="protein sequence ID" value="SDS06027.1"/>
    <property type="molecule type" value="Genomic_DNA"/>
</dbReference>
<feature type="modified residue" description="Phosphocysteine; by EIIA" evidence="7">
    <location>
        <position position="7"/>
    </location>
</feature>
<evidence type="ECO:0000313" key="10">
    <source>
        <dbReference type="Proteomes" id="UP000182126"/>
    </source>
</evidence>
<evidence type="ECO:0000313" key="9">
    <source>
        <dbReference type="EMBL" id="SDS06027.1"/>
    </source>
</evidence>
<keyword evidence="2" id="KW-0597">Phosphoprotein</keyword>
<protein>
    <submittedName>
        <fullName evidence="9">PTS system, cellobiose-specific IIB component</fullName>
    </submittedName>
</protein>
<dbReference type="AlphaFoldDB" id="A0A1H1P4B6"/>
<evidence type="ECO:0000256" key="6">
    <source>
        <dbReference type="ARBA" id="ARBA00022777"/>
    </source>
</evidence>
<keyword evidence="3" id="KW-0762">Sugar transport</keyword>
<dbReference type="GO" id="GO:0009401">
    <property type="term" value="P:phosphoenolpyruvate-dependent sugar phosphotransferase system"/>
    <property type="evidence" value="ECO:0007669"/>
    <property type="project" value="UniProtKB-KW"/>
</dbReference>
<evidence type="ECO:0000256" key="1">
    <source>
        <dbReference type="ARBA" id="ARBA00022448"/>
    </source>
</evidence>
<keyword evidence="4" id="KW-0808">Transferase</keyword>
<dbReference type="InterPro" id="IPR013012">
    <property type="entry name" value="PTS_EIIB_3"/>
</dbReference>
<evidence type="ECO:0000256" key="7">
    <source>
        <dbReference type="PROSITE-ProRule" id="PRU00423"/>
    </source>
</evidence>
<accession>A0A1H1P4B6</accession>
<keyword evidence="6" id="KW-0418">Kinase</keyword>
<dbReference type="Gene3D" id="3.40.50.2300">
    <property type="match status" value="1"/>
</dbReference>
<dbReference type="RefSeq" id="WP_060923562.1">
    <property type="nucleotide sequence ID" value="NZ_JAZGRS010000002.1"/>
</dbReference>
<dbReference type="InterPro" id="IPR036095">
    <property type="entry name" value="PTS_EIIB-like_sf"/>
</dbReference>
<gene>
    <name evidence="9" type="ORF">SAMN04489809_0990</name>
</gene>
<proteinExistence type="predicted"/>
<dbReference type="Pfam" id="PF02302">
    <property type="entry name" value="PTS_IIB"/>
    <property type="match status" value="1"/>
</dbReference>
<name>A0A1H1P4B6_9MICO</name>
<keyword evidence="1" id="KW-0813">Transport</keyword>
<evidence type="ECO:0000256" key="4">
    <source>
        <dbReference type="ARBA" id="ARBA00022679"/>
    </source>
</evidence>
<dbReference type="PROSITE" id="PS51100">
    <property type="entry name" value="PTS_EIIB_TYPE_3"/>
    <property type="match status" value="1"/>
</dbReference>
<dbReference type="Proteomes" id="UP000182126">
    <property type="component" value="Chromosome I"/>
</dbReference>
<reference evidence="9 10" key="1">
    <citation type="submission" date="2016-10" db="EMBL/GenBank/DDBJ databases">
        <authorList>
            <person name="de Groot N.N."/>
        </authorList>
    </citation>
    <scope>NUCLEOTIDE SEQUENCE [LARGE SCALE GENOMIC DNA]</scope>
    <source>
        <strain evidence="9 10">DSM 15019</strain>
    </source>
</reference>
<evidence type="ECO:0000256" key="2">
    <source>
        <dbReference type="ARBA" id="ARBA00022553"/>
    </source>
</evidence>
<sequence>MRILVVCGAGASSTFVAQRLRTAAAAAGLDWDADAGVESTVPVGGHDLVLVGPHLRERLGAIRDLTRAPVAVLPDDVFADRDGGRTLLLAQSTLAAAGGAPKGTP</sequence>
<organism evidence="9 10">
    <name type="scientific">Microbacterium paraoxydans</name>
    <dbReference type="NCBI Taxonomy" id="199592"/>
    <lineage>
        <taxon>Bacteria</taxon>
        <taxon>Bacillati</taxon>
        <taxon>Actinomycetota</taxon>
        <taxon>Actinomycetes</taxon>
        <taxon>Micrococcales</taxon>
        <taxon>Microbacteriaceae</taxon>
        <taxon>Microbacterium</taxon>
    </lineage>
</organism>
<evidence type="ECO:0000259" key="8">
    <source>
        <dbReference type="PROSITE" id="PS51100"/>
    </source>
</evidence>
<feature type="domain" description="PTS EIIB type-3" evidence="8">
    <location>
        <begin position="1"/>
        <end position="100"/>
    </location>
</feature>
<dbReference type="SUPFAM" id="SSF52794">
    <property type="entry name" value="PTS system IIB component-like"/>
    <property type="match status" value="1"/>
</dbReference>
<evidence type="ECO:0000256" key="5">
    <source>
        <dbReference type="ARBA" id="ARBA00022683"/>
    </source>
</evidence>
<dbReference type="eggNOG" id="COG1440">
    <property type="taxonomic scope" value="Bacteria"/>
</dbReference>
<dbReference type="InterPro" id="IPR003501">
    <property type="entry name" value="PTS_EIIB_2/3"/>
</dbReference>
<dbReference type="GO" id="GO:0016301">
    <property type="term" value="F:kinase activity"/>
    <property type="evidence" value="ECO:0007669"/>
    <property type="project" value="UniProtKB-KW"/>
</dbReference>
<dbReference type="GeneID" id="36300207"/>
<evidence type="ECO:0000256" key="3">
    <source>
        <dbReference type="ARBA" id="ARBA00022597"/>
    </source>
</evidence>